<evidence type="ECO:0000256" key="1">
    <source>
        <dbReference type="SAM" id="MobiDB-lite"/>
    </source>
</evidence>
<feature type="chain" id="PRO_5043141032" evidence="3">
    <location>
        <begin position="17"/>
        <end position="106"/>
    </location>
</feature>
<reference evidence="4 5" key="2">
    <citation type="submission" date="2018-11" db="EMBL/GenBank/DDBJ databases">
        <authorList>
            <consortium name="Pathogen Informatics"/>
        </authorList>
    </citation>
    <scope>NUCLEOTIDE SEQUENCE [LARGE SCALE GENOMIC DNA]</scope>
    <source>
        <strain evidence="4">Dakar</strain>
        <strain evidence="5">Dakar, Senegal</strain>
    </source>
</reference>
<feature type="transmembrane region" description="Helical" evidence="2">
    <location>
        <begin position="80"/>
        <end position="101"/>
    </location>
</feature>
<dbReference type="Proteomes" id="UP000279833">
    <property type="component" value="Unassembled WGS sequence"/>
</dbReference>
<keyword evidence="2" id="KW-0812">Transmembrane</keyword>
<dbReference type="AlphaFoldDB" id="A0A183L698"/>
<keyword evidence="3" id="KW-0732">Signal</keyword>
<evidence type="ECO:0000256" key="2">
    <source>
        <dbReference type="SAM" id="Phobius"/>
    </source>
</evidence>
<reference evidence="6" key="1">
    <citation type="submission" date="2016-06" db="UniProtKB">
        <authorList>
            <consortium name="WormBaseParasite"/>
        </authorList>
    </citation>
    <scope>IDENTIFICATION</scope>
</reference>
<evidence type="ECO:0000256" key="3">
    <source>
        <dbReference type="SAM" id="SignalP"/>
    </source>
</evidence>
<evidence type="ECO:0000313" key="5">
    <source>
        <dbReference type="Proteomes" id="UP000279833"/>
    </source>
</evidence>
<name>A0A183L698_9TREM</name>
<dbReference type="EMBL" id="UZAK01051029">
    <property type="protein sequence ID" value="VDP80557.1"/>
    <property type="molecule type" value="Genomic_DNA"/>
</dbReference>
<organism evidence="6">
    <name type="scientific">Schistosoma curassoni</name>
    <dbReference type="NCBI Taxonomy" id="6186"/>
    <lineage>
        <taxon>Eukaryota</taxon>
        <taxon>Metazoa</taxon>
        <taxon>Spiralia</taxon>
        <taxon>Lophotrochozoa</taxon>
        <taxon>Platyhelminthes</taxon>
        <taxon>Trematoda</taxon>
        <taxon>Digenea</taxon>
        <taxon>Strigeidida</taxon>
        <taxon>Schistosomatoidea</taxon>
        <taxon>Schistosomatidae</taxon>
        <taxon>Schistosoma</taxon>
    </lineage>
</organism>
<keyword evidence="2" id="KW-1133">Transmembrane helix</keyword>
<evidence type="ECO:0000313" key="4">
    <source>
        <dbReference type="EMBL" id="VDP80557.1"/>
    </source>
</evidence>
<keyword evidence="2" id="KW-0472">Membrane</keyword>
<feature type="compositionally biased region" description="Acidic residues" evidence="1">
    <location>
        <begin position="42"/>
        <end position="58"/>
    </location>
</feature>
<proteinExistence type="predicted"/>
<feature type="region of interest" description="Disordered" evidence="1">
    <location>
        <begin position="27"/>
        <end position="62"/>
    </location>
</feature>
<protein>
    <submittedName>
        <fullName evidence="6">Transmembrane protein</fullName>
    </submittedName>
</protein>
<gene>
    <name evidence="4" type="ORF">SCUD_LOCUS22866</name>
</gene>
<evidence type="ECO:0000313" key="6">
    <source>
        <dbReference type="WBParaSite" id="SCUD_0002286901-mRNA-1"/>
    </source>
</evidence>
<accession>A0A183L698</accession>
<feature type="signal peptide" evidence="3">
    <location>
        <begin position="1"/>
        <end position="16"/>
    </location>
</feature>
<sequence>MYEVSTLFGLVNFVLTCQVCDLLVDDSDRKNNNNHQCNESIDGNDDGDDDEEDDDDDMQTTVNPENLKVISVQVVAPADGMLYCLVIVMFVITFFNFFSIVRSKVH</sequence>
<dbReference type="WBParaSite" id="SCUD_0002286901-mRNA-1">
    <property type="protein sequence ID" value="SCUD_0002286901-mRNA-1"/>
    <property type="gene ID" value="SCUD_0002286901"/>
</dbReference>
<keyword evidence="5" id="KW-1185">Reference proteome</keyword>